<evidence type="ECO:0000313" key="6">
    <source>
        <dbReference type="Proteomes" id="UP000663193"/>
    </source>
</evidence>
<keyword evidence="2" id="KW-0804">Transcription</keyword>
<dbReference type="Proteomes" id="UP000663193">
    <property type="component" value="Chromosome 2"/>
</dbReference>
<comment type="subcellular location">
    <subcellularLocation>
        <location evidence="1">Nucleus</location>
    </subcellularLocation>
</comment>
<dbReference type="InterPro" id="IPR015943">
    <property type="entry name" value="WD40/YVTN_repeat-like_dom_sf"/>
</dbReference>
<dbReference type="InterPro" id="IPR036322">
    <property type="entry name" value="WD40_repeat_dom_sf"/>
</dbReference>
<dbReference type="VEuPathDB" id="FungiDB:JI435_082000"/>
<sequence length="771" mass="85957">MSDEGPRRQSRGTQRKSYRVEDEYSFLDEDADSVTSGRQSPDFTEPQEEEDDFMPDAEEEVEEEVDDEDMVATSDSDQDDDSEQERPETPETPEINIIEIDSVPTPDTTDGKRRKGSGPRIKLGNNKMKVPIRITRGGGTAAKAVAATPLRTRGVPEFTKSGGQEVRLKDLFGPKSDDLTAVLQTRDFWAGLLTQQETLPVKDYRPGESSIRRSFFESPAAREQEIKTTRTWYADTGRQVFAKVQESRSLTAEEATSYLVNDGAESLNVLCGPVDKPEVYTLKKLSYLNVAEPFKQKQGRRGWLFNLGSRIQDAQWSANEEGSTQYLAVAVEQKSMAMPRPKPMENPKAPAFSATKPFPASIQLWAFDANEKGEFDVSKQPRLQLVICTDWGAPKQFRWCPIDTSNELGRTEEQDNAHIGLLAGIWSDGRVRILDVSCPRSAMNSSETQYLHISQAAFDVSFPQTVPTCLRWLSGTTLGVATAIGTLAIWTLTRSDTFSDQQATQSSPRPWFYEQIADTYILTLASGYPSQPQLVSVTTADGFGRLYDIRTPKADNTASIRGRTLSVTQDWHEQTQSFIAPDEYYMIRHNPIRRYYHNLYTMRAESIITRCAASPVHPGILIGGADGRVEASNPVGRICNYKIIPWQQTWFKHEWRGPISNLVRTKPGEEDEEEDVEMADGGPVTDANAPPQSFLDQPLARITEGYKALQPGIQHSIMSKKNPNPEVGKGVTVYEEPSAVTALAWNPNLKFGDWAVAGMGDGLLRVEDIGV</sequence>
<dbReference type="GO" id="GO:0005634">
    <property type="term" value="C:nucleus"/>
    <property type="evidence" value="ECO:0007669"/>
    <property type="project" value="UniProtKB-SubCell"/>
</dbReference>
<keyword evidence="3" id="KW-0539">Nucleus</keyword>
<dbReference type="AlphaFoldDB" id="A0A7U2HVZ6"/>
<evidence type="ECO:0000256" key="2">
    <source>
        <dbReference type="ARBA" id="ARBA00023163"/>
    </source>
</evidence>
<dbReference type="InterPro" id="IPR052416">
    <property type="entry name" value="GTF3C_component"/>
</dbReference>
<proteinExistence type="predicted"/>
<feature type="compositionally biased region" description="Acidic residues" evidence="4">
    <location>
        <begin position="45"/>
        <end position="83"/>
    </location>
</feature>
<reference evidence="6" key="1">
    <citation type="journal article" date="2021" name="BMC Genomics">
        <title>Chromosome-level genome assembly and manually-curated proteome of model necrotroph Parastagonospora nodorum Sn15 reveals a genome-wide trove of candidate effector homologs, and redundancy of virulence-related functions within an accessory chromosome.</title>
        <authorList>
            <person name="Bertazzoni S."/>
            <person name="Jones D.A.B."/>
            <person name="Phan H.T."/>
            <person name="Tan K.-C."/>
            <person name="Hane J.K."/>
        </authorList>
    </citation>
    <scope>NUCLEOTIDE SEQUENCE [LARGE SCALE GENOMIC DNA]</scope>
    <source>
        <strain evidence="6">SN15 / ATCC MYA-4574 / FGSC 10173)</strain>
    </source>
</reference>
<evidence type="ECO:0000256" key="3">
    <source>
        <dbReference type="ARBA" id="ARBA00023242"/>
    </source>
</evidence>
<protein>
    <submittedName>
        <fullName evidence="5">Uncharacterized protein</fullName>
    </submittedName>
</protein>
<gene>
    <name evidence="5" type="ORF">JI435_082000</name>
</gene>
<evidence type="ECO:0000313" key="5">
    <source>
        <dbReference type="EMBL" id="QRC92743.1"/>
    </source>
</evidence>
<name>A0A7U2HVZ6_PHANO</name>
<feature type="compositionally biased region" description="Acidic residues" evidence="4">
    <location>
        <begin position="23"/>
        <end position="32"/>
    </location>
</feature>
<keyword evidence="6" id="KW-1185">Reference proteome</keyword>
<feature type="region of interest" description="Disordered" evidence="4">
    <location>
        <begin position="1"/>
        <end position="124"/>
    </location>
</feature>
<feature type="compositionally biased region" description="Polar residues" evidence="4">
    <location>
        <begin position="33"/>
        <end position="42"/>
    </location>
</feature>
<feature type="compositionally biased region" description="Basic residues" evidence="4">
    <location>
        <begin position="8"/>
        <end position="17"/>
    </location>
</feature>
<dbReference type="Gene3D" id="2.130.10.10">
    <property type="entry name" value="YVTN repeat-like/Quinoprotein amine dehydrogenase"/>
    <property type="match status" value="1"/>
</dbReference>
<dbReference type="EMBL" id="CP069024">
    <property type="protein sequence ID" value="QRC92743.1"/>
    <property type="molecule type" value="Genomic_DNA"/>
</dbReference>
<dbReference type="OrthoDB" id="4703at2759"/>
<dbReference type="PANTHER" id="PTHR15052:SF2">
    <property type="entry name" value="GENERAL TRANSCRIPTION FACTOR 3C POLYPEPTIDE 2"/>
    <property type="match status" value="1"/>
</dbReference>
<evidence type="ECO:0000256" key="4">
    <source>
        <dbReference type="SAM" id="MobiDB-lite"/>
    </source>
</evidence>
<dbReference type="PANTHER" id="PTHR15052">
    <property type="entry name" value="RNA POLYMERASE III TRANSCRIPTION INITIATION FACTOR COMPLEX SUBUNIT"/>
    <property type="match status" value="1"/>
</dbReference>
<dbReference type="SUPFAM" id="SSF50978">
    <property type="entry name" value="WD40 repeat-like"/>
    <property type="match status" value="1"/>
</dbReference>
<accession>A0A7U2HVZ6</accession>
<organism evidence="5 6">
    <name type="scientific">Phaeosphaeria nodorum (strain SN15 / ATCC MYA-4574 / FGSC 10173)</name>
    <name type="common">Glume blotch fungus</name>
    <name type="synonym">Parastagonospora nodorum</name>
    <dbReference type="NCBI Taxonomy" id="321614"/>
    <lineage>
        <taxon>Eukaryota</taxon>
        <taxon>Fungi</taxon>
        <taxon>Dikarya</taxon>
        <taxon>Ascomycota</taxon>
        <taxon>Pezizomycotina</taxon>
        <taxon>Dothideomycetes</taxon>
        <taxon>Pleosporomycetidae</taxon>
        <taxon>Pleosporales</taxon>
        <taxon>Pleosporineae</taxon>
        <taxon>Phaeosphaeriaceae</taxon>
        <taxon>Parastagonospora</taxon>
    </lineage>
</organism>
<evidence type="ECO:0000256" key="1">
    <source>
        <dbReference type="ARBA" id="ARBA00004123"/>
    </source>
</evidence>